<dbReference type="Proteomes" id="UP001610446">
    <property type="component" value="Unassembled WGS sequence"/>
</dbReference>
<organism evidence="1 2">
    <name type="scientific">Aspergillus pseudoustus</name>
    <dbReference type="NCBI Taxonomy" id="1810923"/>
    <lineage>
        <taxon>Eukaryota</taxon>
        <taxon>Fungi</taxon>
        <taxon>Dikarya</taxon>
        <taxon>Ascomycota</taxon>
        <taxon>Pezizomycotina</taxon>
        <taxon>Eurotiomycetes</taxon>
        <taxon>Eurotiomycetidae</taxon>
        <taxon>Eurotiales</taxon>
        <taxon>Aspergillaceae</taxon>
        <taxon>Aspergillus</taxon>
        <taxon>Aspergillus subgen. Nidulantes</taxon>
    </lineage>
</organism>
<gene>
    <name evidence="1" type="ORF">BJY01DRAFT_242575</name>
</gene>
<comment type="caution">
    <text evidence="1">The sequence shown here is derived from an EMBL/GenBank/DDBJ whole genome shotgun (WGS) entry which is preliminary data.</text>
</comment>
<accession>A0ABR4KY24</accession>
<dbReference type="EMBL" id="JBFXLU010000005">
    <property type="protein sequence ID" value="KAL2857183.1"/>
    <property type="molecule type" value="Genomic_DNA"/>
</dbReference>
<proteinExistence type="predicted"/>
<keyword evidence="2" id="KW-1185">Reference proteome</keyword>
<evidence type="ECO:0000313" key="2">
    <source>
        <dbReference type="Proteomes" id="UP001610446"/>
    </source>
</evidence>
<protein>
    <recommendedName>
        <fullName evidence="3">NACHT-NTPase and P-loop NTPases N-terminal domain-containing protein</fullName>
    </recommendedName>
</protein>
<evidence type="ECO:0008006" key="3">
    <source>
        <dbReference type="Google" id="ProtNLM"/>
    </source>
</evidence>
<evidence type="ECO:0000313" key="1">
    <source>
        <dbReference type="EMBL" id="KAL2857183.1"/>
    </source>
</evidence>
<reference evidence="1 2" key="1">
    <citation type="submission" date="2024-07" db="EMBL/GenBank/DDBJ databases">
        <title>Section-level genome sequencing and comparative genomics of Aspergillus sections Usti and Cavernicolus.</title>
        <authorList>
            <consortium name="Lawrence Berkeley National Laboratory"/>
            <person name="Nybo J.L."/>
            <person name="Vesth T.C."/>
            <person name="Theobald S."/>
            <person name="Frisvad J.C."/>
            <person name="Larsen T.O."/>
            <person name="Kjaerboelling I."/>
            <person name="Rothschild-Mancinelli K."/>
            <person name="Lyhne E.K."/>
            <person name="Kogle M.E."/>
            <person name="Barry K."/>
            <person name="Clum A."/>
            <person name="Na H."/>
            <person name="Ledsgaard L."/>
            <person name="Lin J."/>
            <person name="Lipzen A."/>
            <person name="Kuo A."/>
            <person name="Riley R."/>
            <person name="Mondo S."/>
            <person name="Labutti K."/>
            <person name="Haridas S."/>
            <person name="Pangalinan J."/>
            <person name="Salamov A.A."/>
            <person name="Simmons B.A."/>
            <person name="Magnuson J.K."/>
            <person name="Chen J."/>
            <person name="Drula E."/>
            <person name="Henrissat B."/>
            <person name="Wiebenga A."/>
            <person name="Lubbers R.J."/>
            <person name="Gomes A.C."/>
            <person name="Makela M.R."/>
            <person name="Stajich J."/>
            <person name="Grigoriev I.V."/>
            <person name="Mortensen U.H."/>
            <person name="De Vries R.P."/>
            <person name="Baker S.E."/>
            <person name="Andersen M.R."/>
        </authorList>
    </citation>
    <scope>NUCLEOTIDE SEQUENCE [LARGE SCALE GENOMIC DNA]</scope>
    <source>
        <strain evidence="1 2">CBS 123904</strain>
    </source>
</reference>
<sequence length="310" mass="35617">MAEIFGLVSGSIAVAETAGAVFKPKRLWKEVRNAPDYIDSLIDQLSLVQPLLTETEAELKEDEQLLTSSNAARLSLKYCKKILWDLDALAHDLRQQIEAKRRLSWGKAKVKFALEKEVIYNLQKRMQDALQLLGIAQQTYIIALAKRQPLLIAQQVSPLREAAIGFEDKFRKQPEKEPALDVAIRRAVASNGVDRRPLAWRYSKYLGSYTSHAYKAPDAVYHTRIQMPSWLTEKVWDICVQKASHGWMYSLRLWTIRQVPEEVFYPVMNGDVSTMKRLFEERHASPYDRDPAGWTLLHLATHKDKQSNIL</sequence>
<name>A0ABR4KY24_9EURO</name>